<dbReference type="RefSeq" id="WP_111574356.1">
    <property type="nucleotide sequence ID" value="NZ_JBHEEY010000003.1"/>
</dbReference>
<accession>A0A364JXE8</accession>
<protein>
    <recommendedName>
        <fullName evidence="5">Antifreeze protein</fullName>
    </recommendedName>
</protein>
<evidence type="ECO:0000313" key="3">
    <source>
        <dbReference type="EMBL" id="RAK32102.1"/>
    </source>
</evidence>
<keyword evidence="4" id="KW-1185">Reference proteome</keyword>
<dbReference type="EMBL" id="QLMK01000002">
    <property type="protein sequence ID" value="RAK32102.1"/>
    <property type="molecule type" value="Genomic_DNA"/>
</dbReference>
<feature type="chain" id="PRO_5016843141" description="Antifreeze protein" evidence="2">
    <location>
        <begin position="30"/>
        <end position="118"/>
    </location>
</feature>
<comment type="caution">
    <text evidence="3">The sequence shown here is derived from an EMBL/GenBank/DDBJ whole genome shotgun (WGS) entry which is preliminary data.</text>
</comment>
<feature type="signal peptide" evidence="2">
    <location>
        <begin position="1"/>
        <end position="29"/>
    </location>
</feature>
<evidence type="ECO:0000313" key="4">
    <source>
        <dbReference type="Proteomes" id="UP000249453"/>
    </source>
</evidence>
<reference evidence="3 4" key="1">
    <citation type="submission" date="2018-06" db="EMBL/GenBank/DDBJ databases">
        <title>Genomic Encyclopedia of Type Strains, Phase IV (KMG-IV): sequencing the most valuable type-strain genomes for metagenomic binning, comparative biology and taxonomic classification.</title>
        <authorList>
            <person name="Goeker M."/>
        </authorList>
    </citation>
    <scope>NUCLEOTIDE SEQUENCE [LARGE SCALE GENOMIC DNA]</scope>
    <source>
        <strain evidence="3 4">DSM 26720</strain>
    </source>
</reference>
<keyword evidence="2" id="KW-0732">Signal</keyword>
<gene>
    <name evidence="3" type="ORF">C7374_10297</name>
</gene>
<name>A0A364JXE8_9HYPH</name>
<dbReference type="OrthoDB" id="8453806at2"/>
<feature type="compositionally biased region" description="Basic residues" evidence="1">
    <location>
        <begin position="55"/>
        <end position="64"/>
    </location>
</feature>
<dbReference type="AlphaFoldDB" id="A0A364JXE8"/>
<evidence type="ECO:0000256" key="1">
    <source>
        <dbReference type="SAM" id="MobiDB-lite"/>
    </source>
</evidence>
<evidence type="ECO:0000256" key="2">
    <source>
        <dbReference type="SAM" id="SignalP"/>
    </source>
</evidence>
<feature type="region of interest" description="Disordered" evidence="1">
    <location>
        <begin position="55"/>
        <end position="79"/>
    </location>
</feature>
<sequence>MSITPLKSLIITAVLGCAVALGSGANANAAAPVSTAGNTIGNQSLLMQVDYRGHRKNVRKKHRGPACSVKSARSKARRMGIRNARVIQRGKTVQVRGTRHGRSARVTFANRRGCPTVR</sequence>
<evidence type="ECO:0008006" key="5">
    <source>
        <dbReference type="Google" id="ProtNLM"/>
    </source>
</evidence>
<organism evidence="3 4">
    <name type="scientific">Falsochrobactrum ovis</name>
    <dbReference type="NCBI Taxonomy" id="1293442"/>
    <lineage>
        <taxon>Bacteria</taxon>
        <taxon>Pseudomonadati</taxon>
        <taxon>Pseudomonadota</taxon>
        <taxon>Alphaproteobacteria</taxon>
        <taxon>Hyphomicrobiales</taxon>
        <taxon>Brucellaceae</taxon>
        <taxon>Falsochrobactrum</taxon>
    </lineage>
</organism>
<dbReference type="Proteomes" id="UP000249453">
    <property type="component" value="Unassembled WGS sequence"/>
</dbReference>
<proteinExistence type="predicted"/>